<evidence type="ECO:0000313" key="1">
    <source>
        <dbReference type="EMBL" id="EGP83799.1"/>
    </source>
</evidence>
<dbReference type="EMBL" id="CM001205">
    <property type="protein sequence ID" value="EGP83799.1"/>
    <property type="molecule type" value="Genomic_DNA"/>
</dbReference>
<dbReference type="RefSeq" id="XP_003848823.1">
    <property type="nucleotide sequence ID" value="XM_003848775.1"/>
</dbReference>
<reference evidence="1 2" key="1">
    <citation type="journal article" date="2011" name="PLoS Genet.">
        <title>Finished genome of the fungal wheat pathogen Mycosphaerella graminicola reveals dispensome structure, chromosome plasticity, and stealth pathogenesis.</title>
        <authorList>
            <person name="Goodwin S.B."/>
            <person name="Ben M'barek S."/>
            <person name="Dhillon B."/>
            <person name="Wittenberg A.H.J."/>
            <person name="Crane C.F."/>
            <person name="Hane J.K."/>
            <person name="Foster A.J."/>
            <person name="Van der Lee T.A.J."/>
            <person name="Grimwood J."/>
            <person name="Aerts A."/>
            <person name="Antoniw J."/>
            <person name="Bailey A."/>
            <person name="Bluhm B."/>
            <person name="Bowler J."/>
            <person name="Bristow J."/>
            <person name="van der Burgt A."/>
            <person name="Canto-Canche B."/>
            <person name="Churchill A.C.L."/>
            <person name="Conde-Ferraez L."/>
            <person name="Cools H.J."/>
            <person name="Coutinho P.M."/>
            <person name="Csukai M."/>
            <person name="Dehal P."/>
            <person name="De Wit P."/>
            <person name="Donzelli B."/>
            <person name="van de Geest H.C."/>
            <person name="van Ham R.C.H.J."/>
            <person name="Hammond-Kosack K.E."/>
            <person name="Henrissat B."/>
            <person name="Kilian A."/>
            <person name="Kobayashi A.K."/>
            <person name="Koopmann E."/>
            <person name="Kourmpetis Y."/>
            <person name="Kuzniar A."/>
            <person name="Lindquist E."/>
            <person name="Lombard V."/>
            <person name="Maliepaard C."/>
            <person name="Martins N."/>
            <person name="Mehrabi R."/>
            <person name="Nap J.P.H."/>
            <person name="Ponomarenko A."/>
            <person name="Rudd J.J."/>
            <person name="Salamov A."/>
            <person name="Schmutz J."/>
            <person name="Schouten H.J."/>
            <person name="Shapiro H."/>
            <person name="Stergiopoulos I."/>
            <person name="Torriani S.F.F."/>
            <person name="Tu H."/>
            <person name="de Vries R.P."/>
            <person name="Waalwijk C."/>
            <person name="Ware S.B."/>
            <person name="Wiebenga A."/>
            <person name="Zwiers L.-H."/>
            <person name="Oliver R.P."/>
            <person name="Grigoriev I.V."/>
            <person name="Kema G.H.J."/>
        </authorList>
    </citation>
    <scope>NUCLEOTIDE SEQUENCE [LARGE SCALE GENOMIC DNA]</scope>
    <source>
        <strain evidence="2">CBS 115943 / IPO323</strain>
    </source>
</reference>
<protein>
    <submittedName>
        <fullName evidence="1">Uncharacterized protein</fullName>
    </submittedName>
</protein>
<dbReference type="InParanoid" id="F9XLL3"/>
<keyword evidence="2" id="KW-1185">Reference proteome</keyword>
<dbReference type="KEGG" id="ztr:MYCGRDRAFT_82331"/>
<name>F9XLL3_ZYMTI</name>
<sequence>MVTVTADIADAEALSLYSHREGESEEELRNGGHLRRYQRAMYPAIGGRMCWRIIDVVGGCVNFG</sequence>
<dbReference type="Proteomes" id="UP000008062">
    <property type="component" value="Chromosome 10"/>
</dbReference>
<accession>F9XLL3</accession>
<proteinExistence type="predicted"/>
<evidence type="ECO:0000313" key="2">
    <source>
        <dbReference type="Proteomes" id="UP000008062"/>
    </source>
</evidence>
<dbReference type="GeneID" id="13397993"/>
<gene>
    <name evidence="1" type="ORF">MYCGRDRAFT_82331</name>
</gene>
<organism evidence="1 2">
    <name type="scientific">Zymoseptoria tritici (strain CBS 115943 / IPO323)</name>
    <name type="common">Speckled leaf blotch fungus</name>
    <name type="synonym">Septoria tritici</name>
    <dbReference type="NCBI Taxonomy" id="336722"/>
    <lineage>
        <taxon>Eukaryota</taxon>
        <taxon>Fungi</taxon>
        <taxon>Dikarya</taxon>
        <taxon>Ascomycota</taxon>
        <taxon>Pezizomycotina</taxon>
        <taxon>Dothideomycetes</taxon>
        <taxon>Dothideomycetidae</taxon>
        <taxon>Mycosphaerellales</taxon>
        <taxon>Mycosphaerellaceae</taxon>
        <taxon>Zymoseptoria</taxon>
    </lineage>
</organism>
<dbReference type="AlphaFoldDB" id="F9XLL3"/>
<dbReference type="HOGENOM" id="CLU_2869383_0_0_1"/>